<evidence type="ECO:0000256" key="4">
    <source>
        <dbReference type="ARBA" id="ARBA00022692"/>
    </source>
</evidence>
<feature type="transmembrane region" description="Helical" evidence="10">
    <location>
        <begin position="99"/>
        <end position="117"/>
    </location>
</feature>
<dbReference type="PRINTS" id="PR00237">
    <property type="entry name" value="GPCRRHODOPSN"/>
</dbReference>
<evidence type="ECO:0000313" key="12">
    <source>
        <dbReference type="EMBL" id="CAJ0927895.1"/>
    </source>
</evidence>
<protein>
    <recommendedName>
        <fullName evidence="10">Olfactory receptor</fullName>
    </recommendedName>
</protein>
<gene>
    <name evidence="12" type="ORF">RIMI_LOCUS3190824</name>
</gene>
<feature type="domain" description="G-protein coupled receptors family 1 profile" evidence="11">
    <location>
        <begin position="38"/>
        <end position="287"/>
    </location>
</feature>
<feature type="transmembrane region" description="Helical" evidence="10">
    <location>
        <begin position="137"/>
        <end position="161"/>
    </location>
</feature>
<keyword evidence="13" id="KW-1185">Reference proteome</keyword>
<evidence type="ECO:0000259" key="11">
    <source>
        <dbReference type="PROSITE" id="PS50262"/>
    </source>
</evidence>
<keyword evidence="7 10" id="KW-0472">Membrane</keyword>
<keyword evidence="9" id="KW-0297">G-protein coupled receptor</keyword>
<evidence type="ECO:0000256" key="3">
    <source>
        <dbReference type="ARBA" id="ARBA00022606"/>
    </source>
</evidence>
<name>A0ABN9KXD7_9NEOB</name>
<dbReference type="SUPFAM" id="SSF81321">
    <property type="entry name" value="Family A G protein-coupled receptor-like"/>
    <property type="match status" value="1"/>
</dbReference>
<comment type="subcellular location">
    <subcellularLocation>
        <location evidence="1 10">Cell membrane</location>
        <topology evidence="1 10">Multi-pass membrane protein</topology>
    </subcellularLocation>
</comment>
<evidence type="ECO:0000256" key="8">
    <source>
        <dbReference type="ARBA" id="ARBA00023224"/>
    </source>
</evidence>
<dbReference type="Proteomes" id="UP001176940">
    <property type="component" value="Unassembled WGS sequence"/>
</dbReference>
<dbReference type="Gene3D" id="1.20.1070.10">
    <property type="entry name" value="Rhodopsin 7-helix transmembrane proteins"/>
    <property type="match status" value="1"/>
</dbReference>
<dbReference type="CDD" id="cd15225">
    <property type="entry name" value="7tmA_OR10A-like"/>
    <property type="match status" value="1"/>
</dbReference>
<keyword evidence="9" id="KW-0675">Receptor</keyword>
<dbReference type="PROSITE" id="PS00237">
    <property type="entry name" value="G_PROTEIN_RECEP_F1_1"/>
    <property type="match status" value="1"/>
</dbReference>
<comment type="caution">
    <text evidence="12">The sequence shown here is derived from an EMBL/GenBank/DDBJ whole genome shotgun (WGS) entry which is preliminary data.</text>
</comment>
<feature type="transmembrane region" description="Helical" evidence="10">
    <location>
        <begin position="270"/>
        <end position="289"/>
    </location>
</feature>
<evidence type="ECO:0000313" key="13">
    <source>
        <dbReference type="Proteomes" id="UP001176940"/>
    </source>
</evidence>
<comment type="similarity">
    <text evidence="9">Belongs to the G-protein coupled receptor 1 family.</text>
</comment>
<feature type="transmembrane region" description="Helical" evidence="10">
    <location>
        <begin position="57"/>
        <end position="79"/>
    </location>
</feature>
<evidence type="ECO:0000256" key="9">
    <source>
        <dbReference type="RuleBase" id="RU000688"/>
    </source>
</evidence>
<dbReference type="InterPro" id="IPR000725">
    <property type="entry name" value="Olfact_rcpt"/>
</dbReference>
<keyword evidence="5 10" id="KW-0552">Olfaction</keyword>
<evidence type="ECO:0000256" key="6">
    <source>
        <dbReference type="ARBA" id="ARBA00022989"/>
    </source>
</evidence>
<evidence type="ECO:0000256" key="10">
    <source>
        <dbReference type="RuleBase" id="RU363047"/>
    </source>
</evidence>
<evidence type="ECO:0000256" key="2">
    <source>
        <dbReference type="ARBA" id="ARBA00022475"/>
    </source>
</evidence>
<accession>A0ABN9KXD7</accession>
<dbReference type="Pfam" id="PF13853">
    <property type="entry name" value="7tm_4"/>
    <property type="match status" value="1"/>
</dbReference>
<dbReference type="InterPro" id="IPR017452">
    <property type="entry name" value="GPCR_Rhodpsn_7TM"/>
</dbReference>
<sequence>MNHTAMAEFILMGFSDVPELQYFLFIIFFCIFNISLSAHMFLILLYRFGPNLHTPMYFFLSNFSFMEICYLVTICPKMLTNLLSGQKTITFYGCAIQMYLFVLLACSECYMLVSMAYDRYIAICQPLLYNILMRKVVCMQLIGASCLIGTVVALIQTVLIFSLPFCGSHEINHFYCDIPPLMALACADTWVYEVLTFLITLSVIVGSFILTLFSYSVIIRTIVRKCSSSGRKKAFSTCTSHVVVVTIFYGSGCVMYLRPKSSYGTGEDKFISLMYTIVTPLFNPFIYSLRNNDVKSAVRSILYNIKLARER</sequence>
<keyword evidence="3 10" id="KW-0716">Sensory transduction</keyword>
<keyword evidence="6 10" id="KW-1133">Transmembrane helix</keyword>
<dbReference type="PRINTS" id="PR00245">
    <property type="entry name" value="OLFACTORYR"/>
</dbReference>
<feature type="transmembrane region" description="Helical" evidence="10">
    <location>
        <begin position="234"/>
        <end position="258"/>
    </location>
</feature>
<evidence type="ECO:0000256" key="7">
    <source>
        <dbReference type="ARBA" id="ARBA00023136"/>
    </source>
</evidence>
<dbReference type="PANTHER" id="PTHR26453">
    <property type="entry name" value="OLFACTORY RECEPTOR"/>
    <property type="match status" value="1"/>
</dbReference>
<reference evidence="12" key="1">
    <citation type="submission" date="2023-07" db="EMBL/GenBank/DDBJ databases">
        <authorList>
            <person name="Stuckert A."/>
        </authorList>
    </citation>
    <scope>NUCLEOTIDE SEQUENCE</scope>
</reference>
<evidence type="ECO:0000256" key="1">
    <source>
        <dbReference type="ARBA" id="ARBA00004651"/>
    </source>
</evidence>
<keyword evidence="4 9" id="KW-0812">Transmembrane</keyword>
<dbReference type="EMBL" id="CAUEEQ010004696">
    <property type="protein sequence ID" value="CAJ0927895.1"/>
    <property type="molecule type" value="Genomic_DNA"/>
</dbReference>
<keyword evidence="2 10" id="KW-1003">Cell membrane</keyword>
<proteinExistence type="inferred from homology"/>
<organism evidence="12 13">
    <name type="scientific">Ranitomeya imitator</name>
    <name type="common">mimic poison frog</name>
    <dbReference type="NCBI Taxonomy" id="111125"/>
    <lineage>
        <taxon>Eukaryota</taxon>
        <taxon>Metazoa</taxon>
        <taxon>Chordata</taxon>
        <taxon>Craniata</taxon>
        <taxon>Vertebrata</taxon>
        <taxon>Euteleostomi</taxon>
        <taxon>Amphibia</taxon>
        <taxon>Batrachia</taxon>
        <taxon>Anura</taxon>
        <taxon>Neobatrachia</taxon>
        <taxon>Hyloidea</taxon>
        <taxon>Dendrobatidae</taxon>
        <taxon>Dendrobatinae</taxon>
        <taxon>Ranitomeya</taxon>
    </lineage>
</organism>
<evidence type="ECO:0000256" key="5">
    <source>
        <dbReference type="ARBA" id="ARBA00022725"/>
    </source>
</evidence>
<feature type="transmembrane region" description="Helical" evidence="10">
    <location>
        <begin position="190"/>
        <end position="213"/>
    </location>
</feature>
<dbReference type="PROSITE" id="PS50262">
    <property type="entry name" value="G_PROTEIN_RECEP_F1_2"/>
    <property type="match status" value="1"/>
</dbReference>
<dbReference type="InterPro" id="IPR000276">
    <property type="entry name" value="GPCR_Rhodpsn"/>
</dbReference>
<keyword evidence="8 9" id="KW-0807">Transducer</keyword>
<feature type="transmembrane region" description="Helical" evidence="10">
    <location>
        <begin position="20"/>
        <end position="45"/>
    </location>
</feature>